<evidence type="ECO:0000256" key="3">
    <source>
        <dbReference type="ARBA" id="ARBA00022695"/>
    </source>
</evidence>
<evidence type="ECO:0000259" key="13">
    <source>
        <dbReference type="PROSITE" id="PS50994"/>
    </source>
</evidence>
<dbReference type="FunFam" id="3.30.70.270:FF:000020">
    <property type="entry name" value="Transposon Tf2-6 polyprotein-like Protein"/>
    <property type="match status" value="1"/>
</dbReference>
<feature type="compositionally biased region" description="Polar residues" evidence="10">
    <location>
        <begin position="517"/>
        <end position="526"/>
    </location>
</feature>
<dbReference type="FunFam" id="1.10.340.70:FF:000001">
    <property type="entry name" value="Retrovirus-related Pol polyprotein from transposon gypsy-like Protein"/>
    <property type="match status" value="1"/>
</dbReference>
<feature type="region of interest" description="Disordered" evidence="10">
    <location>
        <begin position="238"/>
        <end position="281"/>
    </location>
</feature>
<feature type="region of interest" description="Disordered" evidence="10">
    <location>
        <begin position="196"/>
        <end position="222"/>
    </location>
</feature>
<dbReference type="GO" id="GO:0016787">
    <property type="term" value="F:hydrolase activity"/>
    <property type="evidence" value="ECO:0007669"/>
    <property type="project" value="UniProtKB-KW"/>
</dbReference>
<comment type="caution">
    <text evidence="14">The sequence shown here is derived from an EMBL/GenBank/DDBJ whole genome shotgun (WGS) entry which is preliminary data.</text>
</comment>
<dbReference type="SUPFAM" id="SSF57756">
    <property type="entry name" value="Retrovirus zinc finger-like domains"/>
    <property type="match status" value="1"/>
</dbReference>
<feature type="region of interest" description="Disordered" evidence="10">
    <location>
        <begin position="547"/>
        <end position="581"/>
    </location>
</feature>
<keyword evidence="4" id="KW-0540">Nuclease</keyword>
<dbReference type="PROSITE" id="PS50158">
    <property type="entry name" value="ZF_CCHC"/>
    <property type="match status" value="1"/>
</dbReference>
<dbReference type="OrthoDB" id="5868003at2759"/>
<sequence>MSSYEDSDATAPVNGTVDVVADENRRPEPLEDWNLIGVSDQSDLALSFSNILNRLGDALDEQIRLLSRQKRENILLSVRGAVHATVEKVNKHLRNQESTFFDEIQMTPSDLREFLPLASAHSRTLCEIAASLGCELEDTESVVKSKCERIVELNNGLRTLRLECDREILEREKRVETLQIQVKQFQEQVRNLSSIPSAQAHTVEATTPAPSRSTPVQGEDSQCFDEWRAVRSQLTSLRKKPANDYIQDSRGSHAGRDGPPRGRSQMSRGSSRQSSPESFHDSMIGESISVISGSGSHNGRNNSGNPVNEMFSIFKEVFKAQTVANVPKYNGKNSLTDFLRAMDVKFSSAVWEDSDRRDILVNHLEGTAKAVFNSLPQHVQNGTFCAVVDALRLARRNPCEQLKNIREWDQLSKRTGESVVEFCCRMEEVSRRIHPSSEWDFIRGSKLYSCLEHWQNSYHMLAALDAPEGQVYEAVKRVARRLEKLHEDAPRRAADLHTRRKPENSYNKMLGPEIEGNPSTQGNHVRSSPWRKTPFTCFNCGEAGHAAPQCPKKNGSRPTNRFQNKPRWSGRNTSVNPAPSNAVGGITLADEIDGWCRAVQGGENHWDSQPRAVGQPCVCNVEIFGVTTKALIDTGSVISIVPVGLLKIARQNGVDFDAQAAKVGSGNERTLIDASGNPMSFLAELVANVRVQEAGKAPVHLHVQRTQDTTLLLGTNALSELGITINFSTSASDADGLGASPVRDNIVKAANRIVVPPGCVATVKVEGPGHGSCLFWSQTERIESGVCLVKQNKADIPIVNRGSEPWVIQKGEQLGEWSTDSWVDPKVADVPGDMLSLNQPIMADADRVASLITILDLNRKAGPMPDEIRRLVEEYHDVFAISDLELTQTNLVDHDIDVGCHPPIKQKTRPVPYGIRAEVESMLTDLKDRKVIEDSQSPWASPIVLVAKKDGTIRLCVDYREVNKVTKKDSYPLPPIDITLQNLQGKRWFTSLDLASGYWQVPLTARAKEISAFTTTSGQFQFRVLPFGLTTAPTKFQRLMEQVLGDLKGPEVSVYIDDILVATDSVGRHVEVLKRVLEAFRKAQLKVKPQKCRFMEPSIEFLGHVVDKDGIKTDPEKVVRIQNYSRPANLAQLRTFLGMAGYYRKFVLRFAQISKPLYELTSPKNRFLWSTEHEHAFETLKKVLCEAPVLAQPNIEKARGGSRPFVIYTDASRIGLGAVLAQEGEDRLMHPVFFASKSLTQAERNYHVTDQEALAIVYALKKFHYFIYGVHTIVMTDHSALTSLFKRTNVSPRVLRWALEVQRYNLTIEHVKGAANCVADALSRGLPQSISATQGYAEDEKVVCAVQEDGWLAELRQDPNFSSLISAIENERDEEVKLPRHDKTLSSADFIIEGGKLKLLREDGSPVLVVPQSHRRDLFDESHSGVLGGHFHARKMFRTLKKVVFWPGMYQDLISWCRSCQQCFLTNQTAENIPPLRPIEVSRPFQIVGVDLLEMGLTTSGNRYIVTVIDHFTKYLGAYPVANKRAETVAEAIFNNWICGAGRWPEILLSDRGSEFENEIMAALCQYMGIDQKFTKGYCPRENGLTERVNGTIVRMLRKKTVVPAEWDKILPTVVYAYNASEHRATGESPHFLVYGRDPKYPSAVIPSEQLSPYIVDYDNYKTELLCGLKLAQELISESSKEYRDKMKQNYDRRWKTSRSTIFKAGDRVYMKLPAEKGKSRHPKLVTEWSGPFRVIEASNNSALVTLIGENEEPHRVQFDHLVKIPSEIDNTPLLGATTRGKRGRRKVLAICQEGKMGGVNKIIFTNFFNFSTPLSTTGNVRHVDWKCPGQLMHNGQLVQCSLETTVKDVIQNAPLSSFSFSSPYELARNIAVITQSHVPDNWRIARMLDSSYDIVTPSSLGRAIAYYRSHCIHSTLASVIDAGSSINCPSRSHQDPYHLPRLFPQAITFANRNPWTAASWNQLKPRKTLVLLPEGFDETLKCFESEMMTAKVMRTPEDVDPEWFEEELSAVVVFSPASCADALRWRSAWVLFMQAVAQGAELIALPGPQDDDGWGRTIDMMRDLIEETIAQRPSLAPRLRCLLPLKSENNMIDAGFKVLADKMNLVTGRHFTQSAARRFWSATITQHSAFLQLPECKRIRHGSENSAPTARNSVRGRPDFIQHAQYYNRGRGARHEGSGRPRSFSQSRQYPMMDRGDTYRRSCRGRWPRK</sequence>
<dbReference type="Gene3D" id="1.10.340.70">
    <property type="match status" value="1"/>
</dbReference>
<dbReference type="InterPro" id="IPR043502">
    <property type="entry name" value="DNA/RNA_pol_sf"/>
</dbReference>
<organism evidence="14 15">
    <name type="scientific">Ancylostoma ceylanicum</name>
    <dbReference type="NCBI Taxonomy" id="53326"/>
    <lineage>
        <taxon>Eukaryota</taxon>
        <taxon>Metazoa</taxon>
        <taxon>Ecdysozoa</taxon>
        <taxon>Nematoda</taxon>
        <taxon>Chromadorea</taxon>
        <taxon>Rhabditida</taxon>
        <taxon>Rhabditina</taxon>
        <taxon>Rhabditomorpha</taxon>
        <taxon>Strongyloidea</taxon>
        <taxon>Ancylostomatidae</taxon>
        <taxon>Ancylostomatinae</taxon>
        <taxon>Ancylostoma</taxon>
    </lineage>
</organism>
<proteinExistence type="predicted"/>
<feature type="compositionally biased region" description="Basic and acidic residues" evidence="10">
    <location>
        <begin position="250"/>
        <end position="260"/>
    </location>
</feature>
<feature type="compositionally biased region" description="Polar residues" evidence="10">
    <location>
        <begin position="196"/>
        <end position="220"/>
    </location>
</feature>
<feature type="region of interest" description="Disordered" evidence="10">
    <location>
        <begin position="503"/>
        <end position="528"/>
    </location>
</feature>
<dbReference type="GO" id="GO:0015074">
    <property type="term" value="P:DNA integration"/>
    <property type="evidence" value="ECO:0007669"/>
    <property type="project" value="InterPro"/>
</dbReference>
<dbReference type="InterPro" id="IPR001584">
    <property type="entry name" value="Integrase_cat-core"/>
</dbReference>
<dbReference type="Gene3D" id="4.10.60.10">
    <property type="entry name" value="Zinc finger, CCHC-type"/>
    <property type="match status" value="1"/>
</dbReference>
<evidence type="ECO:0000256" key="5">
    <source>
        <dbReference type="ARBA" id="ARBA00022759"/>
    </source>
</evidence>
<keyword evidence="7" id="KW-0695">RNA-directed DNA polymerase</keyword>
<name>A0A016WC77_9BILA</name>
<evidence type="ECO:0000259" key="11">
    <source>
        <dbReference type="PROSITE" id="PS50158"/>
    </source>
</evidence>
<dbReference type="EMBL" id="JARK01000445">
    <property type="protein sequence ID" value="EYC36902.1"/>
    <property type="molecule type" value="Genomic_DNA"/>
</dbReference>
<dbReference type="GO" id="GO:0008270">
    <property type="term" value="F:zinc ion binding"/>
    <property type="evidence" value="ECO:0007669"/>
    <property type="project" value="UniProtKB-KW"/>
</dbReference>
<dbReference type="SUPFAM" id="SSF53098">
    <property type="entry name" value="Ribonuclease H-like"/>
    <property type="match status" value="1"/>
</dbReference>
<dbReference type="GO" id="GO:0019899">
    <property type="term" value="F:enzyme binding"/>
    <property type="evidence" value="ECO:0007669"/>
    <property type="project" value="UniProtKB-ARBA"/>
</dbReference>
<dbReference type="InterPro" id="IPR012337">
    <property type="entry name" value="RNaseH-like_sf"/>
</dbReference>
<keyword evidence="2" id="KW-0808">Transferase</keyword>
<keyword evidence="3" id="KW-0548">Nucleotidyltransferase</keyword>
<feature type="coiled-coil region" evidence="9">
    <location>
        <begin position="168"/>
        <end position="195"/>
    </location>
</feature>
<evidence type="ECO:0000256" key="2">
    <source>
        <dbReference type="ARBA" id="ARBA00022679"/>
    </source>
</evidence>
<dbReference type="InterPro" id="IPR036397">
    <property type="entry name" value="RNaseH_sf"/>
</dbReference>
<dbReference type="Pfam" id="PF17921">
    <property type="entry name" value="Integrase_H2C2"/>
    <property type="match status" value="1"/>
</dbReference>
<dbReference type="PANTHER" id="PTHR37984">
    <property type="entry name" value="PROTEIN CBG26694"/>
    <property type="match status" value="1"/>
</dbReference>
<dbReference type="InterPro" id="IPR041373">
    <property type="entry name" value="RT_RNaseH"/>
</dbReference>
<evidence type="ECO:0000256" key="7">
    <source>
        <dbReference type="ARBA" id="ARBA00022918"/>
    </source>
</evidence>
<keyword evidence="5" id="KW-0255">Endonuclease</keyword>
<dbReference type="FunFam" id="3.30.420.10:FF:000032">
    <property type="entry name" value="Retrovirus-related Pol polyprotein from transposon 297-like Protein"/>
    <property type="match status" value="1"/>
</dbReference>
<feature type="domain" description="CCHC-type" evidence="11">
    <location>
        <begin position="537"/>
        <end position="552"/>
    </location>
</feature>
<keyword evidence="15" id="KW-1185">Reference proteome</keyword>
<dbReference type="Pfam" id="PF00665">
    <property type="entry name" value="rve"/>
    <property type="match status" value="1"/>
</dbReference>
<dbReference type="Proteomes" id="UP000024635">
    <property type="component" value="Unassembled WGS sequence"/>
</dbReference>
<keyword evidence="8" id="KW-0863">Zinc-finger</keyword>
<dbReference type="Pfam" id="PF17917">
    <property type="entry name" value="RT_RNaseH"/>
    <property type="match status" value="1"/>
</dbReference>
<dbReference type="PROSITE" id="PS50994">
    <property type="entry name" value="INTEGRASE"/>
    <property type="match status" value="1"/>
</dbReference>
<feature type="compositionally biased region" description="Basic residues" evidence="10">
    <location>
        <begin position="2202"/>
        <end position="2211"/>
    </location>
</feature>
<dbReference type="SMART" id="SM00343">
    <property type="entry name" value="ZnF_C2HC"/>
    <property type="match status" value="1"/>
</dbReference>
<evidence type="ECO:0000256" key="4">
    <source>
        <dbReference type="ARBA" id="ARBA00022722"/>
    </source>
</evidence>
<gene>
    <name evidence="14" type="primary">Acey_s0845.g2650</name>
    <name evidence="14" type="ORF">Y032_0845g2650</name>
</gene>
<evidence type="ECO:0000313" key="15">
    <source>
        <dbReference type="Proteomes" id="UP000024635"/>
    </source>
</evidence>
<keyword evidence="6" id="KW-0378">Hydrolase</keyword>
<dbReference type="PANTHER" id="PTHR37984:SF5">
    <property type="entry name" value="PROTEIN NYNRIN-LIKE"/>
    <property type="match status" value="1"/>
</dbReference>
<feature type="region of interest" description="Disordered" evidence="10">
    <location>
        <begin position="1"/>
        <end position="24"/>
    </location>
</feature>
<accession>A0A016WC77</accession>
<dbReference type="GO" id="GO:0004519">
    <property type="term" value="F:endonuclease activity"/>
    <property type="evidence" value="ECO:0007669"/>
    <property type="project" value="UniProtKB-KW"/>
</dbReference>
<dbReference type="SUPFAM" id="SSF56672">
    <property type="entry name" value="DNA/RNA polymerases"/>
    <property type="match status" value="1"/>
</dbReference>
<evidence type="ECO:0000256" key="1">
    <source>
        <dbReference type="ARBA" id="ARBA00012493"/>
    </source>
</evidence>
<dbReference type="Gene3D" id="2.40.70.10">
    <property type="entry name" value="Acid Proteases"/>
    <property type="match status" value="1"/>
</dbReference>
<feature type="domain" description="Integrase catalytic" evidence="13">
    <location>
        <begin position="1480"/>
        <end position="1638"/>
    </location>
</feature>
<dbReference type="InterPro" id="IPR043128">
    <property type="entry name" value="Rev_trsase/Diguanyl_cyclase"/>
</dbReference>
<feature type="domain" description="Reverse transcriptase" evidence="12">
    <location>
        <begin position="927"/>
        <end position="1106"/>
    </location>
</feature>
<keyword evidence="8" id="KW-0862">Zinc</keyword>
<dbReference type="CDD" id="cd09274">
    <property type="entry name" value="RNase_HI_RT_Ty3"/>
    <property type="match status" value="1"/>
</dbReference>
<dbReference type="Pfam" id="PF00098">
    <property type="entry name" value="zf-CCHC"/>
    <property type="match status" value="1"/>
</dbReference>
<dbReference type="InterPro" id="IPR036875">
    <property type="entry name" value="Znf_CCHC_sf"/>
</dbReference>
<dbReference type="Gene3D" id="3.30.420.10">
    <property type="entry name" value="Ribonuclease H-like superfamily/Ribonuclease H"/>
    <property type="match status" value="1"/>
</dbReference>
<dbReference type="Gene3D" id="3.10.20.370">
    <property type="match status" value="1"/>
</dbReference>
<dbReference type="InterPro" id="IPR050951">
    <property type="entry name" value="Retrovirus_Pol_polyprotein"/>
</dbReference>
<dbReference type="GO" id="GO:0005737">
    <property type="term" value="C:cytoplasm"/>
    <property type="evidence" value="ECO:0007669"/>
    <property type="project" value="UniProtKB-ARBA"/>
</dbReference>
<dbReference type="CDD" id="cd01647">
    <property type="entry name" value="RT_LTR"/>
    <property type="match status" value="1"/>
</dbReference>
<dbReference type="PROSITE" id="PS50878">
    <property type="entry name" value="RT_POL"/>
    <property type="match status" value="1"/>
</dbReference>
<dbReference type="InterPro" id="IPR021109">
    <property type="entry name" value="Peptidase_aspartic_dom_sf"/>
</dbReference>
<keyword evidence="8" id="KW-0479">Metal-binding</keyword>
<dbReference type="InterPro" id="IPR001878">
    <property type="entry name" value="Znf_CCHC"/>
</dbReference>
<reference evidence="15" key="1">
    <citation type="journal article" date="2015" name="Nat. Genet.">
        <title>The genome and transcriptome of the zoonotic hookworm Ancylostoma ceylanicum identify infection-specific gene families.</title>
        <authorList>
            <person name="Schwarz E.M."/>
            <person name="Hu Y."/>
            <person name="Antoshechkin I."/>
            <person name="Miller M.M."/>
            <person name="Sternberg P.W."/>
            <person name="Aroian R.V."/>
        </authorList>
    </citation>
    <scope>NUCLEOTIDE SEQUENCE</scope>
    <source>
        <strain evidence="15">HY135</strain>
    </source>
</reference>
<feature type="compositionally biased region" description="Low complexity" evidence="10">
    <location>
        <begin position="261"/>
        <end position="281"/>
    </location>
</feature>
<evidence type="ECO:0000259" key="12">
    <source>
        <dbReference type="PROSITE" id="PS50878"/>
    </source>
</evidence>
<evidence type="ECO:0000313" key="14">
    <source>
        <dbReference type="EMBL" id="EYC36902.1"/>
    </source>
</evidence>
<dbReference type="STRING" id="53326.A0A016WC77"/>
<feature type="region of interest" description="Disordered" evidence="10">
    <location>
        <begin position="2171"/>
        <end position="2211"/>
    </location>
</feature>
<evidence type="ECO:0000256" key="6">
    <source>
        <dbReference type="ARBA" id="ARBA00022801"/>
    </source>
</evidence>
<dbReference type="EC" id="2.7.7.49" evidence="1"/>
<dbReference type="InterPro" id="IPR041588">
    <property type="entry name" value="Integrase_H2C2"/>
</dbReference>
<evidence type="ECO:0000256" key="9">
    <source>
        <dbReference type="SAM" id="Coils"/>
    </source>
</evidence>
<dbReference type="GO" id="GO:0003676">
    <property type="term" value="F:nucleic acid binding"/>
    <property type="evidence" value="ECO:0007669"/>
    <property type="project" value="InterPro"/>
</dbReference>
<dbReference type="GO" id="GO:0003964">
    <property type="term" value="F:RNA-directed DNA polymerase activity"/>
    <property type="evidence" value="ECO:0007669"/>
    <property type="project" value="UniProtKB-KW"/>
</dbReference>
<feature type="compositionally biased region" description="Polar residues" evidence="10">
    <location>
        <begin position="570"/>
        <end position="579"/>
    </location>
</feature>
<keyword evidence="9" id="KW-0175">Coiled coil</keyword>
<dbReference type="SUPFAM" id="SSF50630">
    <property type="entry name" value="Acid proteases"/>
    <property type="match status" value="1"/>
</dbReference>
<dbReference type="Gene3D" id="3.10.10.10">
    <property type="entry name" value="HIV Type 1 Reverse Transcriptase, subunit A, domain 1"/>
    <property type="match status" value="1"/>
</dbReference>
<protein>
    <recommendedName>
        <fullName evidence="1">RNA-directed DNA polymerase</fullName>
        <ecNumber evidence="1">2.7.7.49</ecNumber>
    </recommendedName>
</protein>
<dbReference type="GO" id="GO:0042575">
    <property type="term" value="C:DNA polymerase complex"/>
    <property type="evidence" value="ECO:0007669"/>
    <property type="project" value="UniProtKB-ARBA"/>
</dbReference>
<evidence type="ECO:0000256" key="10">
    <source>
        <dbReference type="SAM" id="MobiDB-lite"/>
    </source>
</evidence>
<dbReference type="Gene3D" id="3.30.70.270">
    <property type="match status" value="2"/>
</dbReference>
<dbReference type="FunFam" id="3.10.20.370:FF:000001">
    <property type="entry name" value="Retrovirus-related Pol polyprotein from transposon 17.6-like protein"/>
    <property type="match status" value="1"/>
</dbReference>
<evidence type="ECO:0000256" key="8">
    <source>
        <dbReference type="PROSITE-ProRule" id="PRU00047"/>
    </source>
</evidence>
<dbReference type="Pfam" id="PF00078">
    <property type="entry name" value="RVT_1"/>
    <property type="match status" value="1"/>
</dbReference>
<dbReference type="InterPro" id="IPR000477">
    <property type="entry name" value="RT_dom"/>
</dbReference>